<dbReference type="GO" id="GO:0016121">
    <property type="term" value="P:carotene catabolic process"/>
    <property type="evidence" value="ECO:0007669"/>
    <property type="project" value="TreeGrafter"/>
</dbReference>
<dbReference type="Proteomes" id="UP000007875">
    <property type="component" value="Unassembled WGS sequence"/>
</dbReference>
<dbReference type="GO" id="GO:0003834">
    <property type="term" value="F:beta-carotene 15,15'-dioxygenase activity"/>
    <property type="evidence" value="ECO:0007669"/>
    <property type="project" value="TreeGrafter"/>
</dbReference>
<dbReference type="GO" id="GO:0010436">
    <property type="term" value="F:carotenoid dioxygenase activity"/>
    <property type="evidence" value="ECO:0007669"/>
    <property type="project" value="TreeGrafter"/>
</dbReference>
<evidence type="ECO:0000313" key="7">
    <source>
        <dbReference type="Proteomes" id="UP000007875"/>
    </source>
</evidence>
<accession>H2ZKP9</accession>
<keyword evidence="3" id="KW-0560">Oxidoreductase</keyword>
<reference evidence="6" key="2">
    <citation type="submission" date="2025-08" db="UniProtKB">
        <authorList>
            <consortium name="Ensembl"/>
        </authorList>
    </citation>
    <scope>IDENTIFICATION</scope>
</reference>
<organism evidence="6 7">
    <name type="scientific">Ciona savignyi</name>
    <name type="common">Pacific transparent sea squirt</name>
    <dbReference type="NCBI Taxonomy" id="51511"/>
    <lineage>
        <taxon>Eukaryota</taxon>
        <taxon>Metazoa</taxon>
        <taxon>Chordata</taxon>
        <taxon>Tunicata</taxon>
        <taxon>Ascidiacea</taxon>
        <taxon>Phlebobranchia</taxon>
        <taxon>Cionidae</taxon>
        <taxon>Ciona</taxon>
    </lineage>
</organism>
<dbReference type="GeneTree" id="ENSGT00950000182913"/>
<reference evidence="6" key="3">
    <citation type="submission" date="2025-09" db="UniProtKB">
        <authorList>
            <consortium name="Ensembl"/>
        </authorList>
    </citation>
    <scope>IDENTIFICATION</scope>
</reference>
<dbReference type="InParanoid" id="H2ZKP9"/>
<evidence type="ECO:0000256" key="5">
    <source>
        <dbReference type="PIRSR" id="PIRSR604294-1"/>
    </source>
</evidence>
<feature type="binding site" evidence="5">
    <location>
        <position position="27"/>
    </location>
    <ligand>
        <name>Fe cation</name>
        <dbReference type="ChEBI" id="CHEBI:24875"/>
        <note>catalytic</note>
    </ligand>
</feature>
<dbReference type="HOGENOM" id="CLU_1104832_0_0_1"/>
<evidence type="ECO:0000256" key="1">
    <source>
        <dbReference type="ARBA" id="ARBA00006787"/>
    </source>
</evidence>
<evidence type="ECO:0000313" key="6">
    <source>
        <dbReference type="Ensembl" id="ENSCSAVP00000018165.1"/>
    </source>
</evidence>
<dbReference type="GO" id="GO:0046872">
    <property type="term" value="F:metal ion binding"/>
    <property type="evidence" value="ECO:0007669"/>
    <property type="project" value="UniProtKB-KW"/>
</dbReference>
<keyword evidence="2 5" id="KW-0479">Metal-binding</keyword>
<dbReference type="PANTHER" id="PTHR10543:SF24">
    <property type="entry name" value="CAROTENOID ISOMEROOXYGENASE"/>
    <property type="match status" value="1"/>
</dbReference>
<dbReference type="PANTHER" id="PTHR10543">
    <property type="entry name" value="BETA-CAROTENE DIOXYGENASE"/>
    <property type="match status" value="1"/>
</dbReference>
<evidence type="ECO:0000256" key="4">
    <source>
        <dbReference type="ARBA" id="ARBA00023004"/>
    </source>
</evidence>
<dbReference type="eggNOG" id="KOG1285">
    <property type="taxonomic scope" value="Eukaryota"/>
</dbReference>
<evidence type="ECO:0000256" key="2">
    <source>
        <dbReference type="ARBA" id="ARBA00022723"/>
    </source>
</evidence>
<dbReference type="InterPro" id="IPR004294">
    <property type="entry name" value="Carotenoid_Oase"/>
</dbReference>
<comment type="similarity">
    <text evidence="1">Belongs to the carotenoid oxygenase family.</text>
</comment>
<reference evidence="7" key="1">
    <citation type="submission" date="2003-08" db="EMBL/GenBank/DDBJ databases">
        <authorList>
            <person name="Birren B."/>
            <person name="Nusbaum C."/>
            <person name="Abebe A."/>
            <person name="Abouelleil A."/>
            <person name="Adekoya E."/>
            <person name="Ait-zahra M."/>
            <person name="Allen N."/>
            <person name="Allen T."/>
            <person name="An P."/>
            <person name="Anderson M."/>
            <person name="Anderson S."/>
            <person name="Arachchi H."/>
            <person name="Armbruster J."/>
            <person name="Bachantsang P."/>
            <person name="Baldwin J."/>
            <person name="Barry A."/>
            <person name="Bayul T."/>
            <person name="Blitshsteyn B."/>
            <person name="Bloom T."/>
            <person name="Blye J."/>
            <person name="Boguslavskiy L."/>
            <person name="Borowsky M."/>
            <person name="Boukhgalter B."/>
            <person name="Brunache A."/>
            <person name="Butler J."/>
            <person name="Calixte N."/>
            <person name="Calvo S."/>
            <person name="Camarata J."/>
            <person name="Campo K."/>
            <person name="Chang J."/>
            <person name="Cheshatsang Y."/>
            <person name="Citroen M."/>
            <person name="Collymore A."/>
            <person name="Considine T."/>
            <person name="Cook A."/>
            <person name="Cooke P."/>
            <person name="Corum B."/>
            <person name="Cuomo C."/>
            <person name="David R."/>
            <person name="Dawoe T."/>
            <person name="Degray S."/>
            <person name="Dodge S."/>
            <person name="Dooley K."/>
            <person name="Dorje P."/>
            <person name="Dorjee K."/>
            <person name="Dorris L."/>
            <person name="Duffey N."/>
            <person name="Dupes A."/>
            <person name="Elkins T."/>
            <person name="Engels R."/>
            <person name="Erickson J."/>
            <person name="Farina A."/>
            <person name="Faro S."/>
            <person name="Ferreira P."/>
            <person name="Fischer H."/>
            <person name="Fitzgerald M."/>
            <person name="Foley K."/>
            <person name="Gage D."/>
            <person name="Galagan J."/>
            <person name="Gearin G."/>
            <person name="Gnerre S."/>
            <person name="Gnirke A."/>
            <person name="Goyette A."/>
            <person name="Graham J."/>
            <person name="Grandbois E."/>
            <person name="Gyaltsen K."/>
            <person name="Hafez N."/>
            <person name="Hagopian D."/>
            <person name="Hagos B."/>
            <person name="Hall J."/>
            <person name="Hatcher B."/>
            <person name="Heller A."/>
            <person name="Higgins H."/>
            <person name="Honan T."/>
            <person name="Horn A."/>
            <person name="Houde N."/>
            <person name="Hughes L."/>
            <person name="Hulme W."/>
            <person name="Husby E."/>
            <person name="Iliev I."/>
            <person name="Jaffe D."/>
            <person name="Jones C."/>
            <person name="Kamal M."/>
            <person name="Kamat A."/>
            <person name="Kamvysselis M."/>
            <person name="Karlsson E."/>
            <person name="Kells C."/>
            <person name="Kieu A."/>
            <person name="Kisner P."/>
            <person name="Kodira C."/>
            <person name="Kulbokas E."/>
            <person name="Labutti K."/>
            <person name="Lama D."/>
            <person name="Landers T."/>
            <person name="Leger J."/>
            <person name="Levine S."/>
            <person name="Lewis D."/>
            <person name="Lewis T."/>
            <person name="Lindblad-toh K."/>
            <person name="Liu X."/>
            <person name="Lokyitsang T."/>
            <person name="Lokyitsang Y."/>
            <person name="Lucien O."/>
            <person name="Lui A."/>
            <person name="Ma L.J."/>
            <person name="Mabbitt R."/>
            <person name="Macdonald J."/>
            <person name="Maclean C."/>
            <person name="Major J."/>
            <person name="Manning J."/>
            <person name="Marabella R."/>
            <person name="Maru K."/>
            <person name="Matthews C."/>
            <person name="Mauceli E."/>
            <person name="Mccarthy M."/>
            <person name="Mcdonough S."/>
            <person name="Mcghee T."/>
            <person name="Meldrim J."/>
            <person name="Meneus L."/>
            <person name="Mesirov J."/>
            <person name="Mihalev A."/>
            <person name="Mihova T."/>
            <person name="Mikkelsen T."/>
            <person name="Mlenga V."/>
            <person name="Moru K."/>
            <person name="Mozes J."/>
            <person name="Mulrain L."/>
            <person name="Munson G."/>
            <person name="Naylor J."/>
            <person name="Newes C."/>
            <person name="Nguyen C."/>
            <person name="Nguyen N."/>
            <person name="Nguyen T."/>
            <person name="Nicol R."/>
            <person name="Nielsen C."/>
            <person name="Nizzari M."/>
            <person name="Norbu C."/>
            <person name="Norbu N."/>
            <person name="O'donnell P."/>
            <person name="Okoawo O."/>
            <person name="O'leary S."/>
            <person name="Omotosho B."/>
            <person name="O'neill K."/>
            <person name="Osman S."/>
            <person name="Parker S."/>
            <person name="Perrin D."/>
            <person name="Phunkhang P."/>
            <person name="Piqani B."/>
            <person name="Purcell S."/>
            <person name="Rachupka T."/>
            <person name="Ramasamy U."/>
            <person name="Rameau R."/>
            <person name="Ray V."/>
            <person name="Raymond C."/>
            <person name="Retta R."/>
            <person name="Richardson S."/>
            <person name="Rise C."/>
            <person name="Rodriguez J."/>
            <person name="Rogers J."/>
            <person name="Rogov P."/>
            <person name="Rutman M."/>
            <person name="Schupbach R."/>
            <person name="Seaman C."/>
            <person name="Settipalli S."/>
            <person name="Sharpe T."/>
            <person name="Sheridan J."/>
            <person name="Sherpa N."/>
            <person name="Shi J."/>
            <person name="Smirnov S."/>
            <person name="Smith C."/>
            <person name="Sougnez C."/>
            <person name="Spencer B."/>
            <person name="Stalker J."/>
            <person name="Stange-thomann N."/>
            <person name="Stavropoulos S."/>
            <person name="Stetson K."/>
            <person name="Stone C."/>
            <person name="Stone S."/>
            <person name="Stubbs M."/>
            <person name="Talamas J."/>
            <person name="Tchuinga P."/>
            <person name="Tenzing P."/>
            <person name="Tesfaye S."/>
            <person name="Theodore J."/>
            <person name="Thoulutsang Y."/>
            <person name="Topham K."/>
            <person name="Towey S."/>
            <person name="Tsamla T."/>
            <person name="Tsomo N."/>
            <person name="Vallee D."/>
            <person name="Vassiliev H."/>
            <person name="Venkataraman V."/>
            <person name="Vinson J."/>
            <person name="Vo A."/>
            <person name="Wade C."/>
            <person name="Wang S."/>
            <person name="Wangchuk T."/>
            <person name="Wangdi T."/>
            <person name="Whittaker C."/>
            <person name="Wilkinson J."/>
            <person name="Wu Y."/>
            <person name="Wyman D."/>
            <person name="Yadav S."/>
            <person name="Yang S."/>
            <person name="Yang X."/>
            <person name="Yeager S."/>
            <person name="Yee E."/>
            <person name="Young G."/>
            <person name="Zainoun J."/>
            <person name="Zembeck L."/>
            <person name="Zimmer A."/>
            <person name="Zody M."/>
            <person name="Lander E."/>
        </authorList>
    </citation>
    <scope>NUCLEOTIDE SEQUENCE [LARGE SCALE GENOMIC DNA]</scope>
</reference>
<feature type="binding site" evidence="5">
    <location>
        <position position="98"/>
    </location>
    <ligand>
        <name>Fe cation</name>
        <dbReference type="ChEBI" id="CHEBI:24875"/>
        <note>catalytic</note>
    </ligand>
</feature>
<dbReference type="Pfam" id="PF03055">
    <property type="entry name" value="RPE65"/>
    <property type="match status" value="1"/>
</dbReference>
<protein>
    <submittedName>
        <fullName evidence="6">Uncharacterized protein</fullName>
    </submittedName>
</protein>
<dbReference type="AlphaFoldDB" id="H2ZKP9"/>
<name>H2ZKP9_CIOSA</name>
<dbReference type="STRING" id="51511.ENSCSAVP00000018165"/>
<sequence length="252" mass="28844">MNSPDPMNEMEVFMKFPVNGTNPSYHHSFGITENWIIFHEQPLSYSVPRVLVGQFLWKGILSSFYEDNSKKSVFHVINKTTGLKLKTKYSAKGMFCFHHINAYETRGEDGNTFLVVDMCCSDQSPLWLFNTDNLRAEGKEIENWNFNLDRKKLVRPRRYVIPLDIPSDASQGSNLVTIRGYKATAILCVDGSVSLEHELLIPDDIAGTNAAIELPRINYDYNNGRKYNYMYGVQGANFLPDQLVKINVEKKE</sequence>
<evidence type="ECO:0000256" key="3">
    <source>
        <dbReference type="ARBA" id="ARBA00023002"/>
    </source>
</evidence>
<keyword evidence="4 5" id="KW-0408">Iron</keyword>
<proteinExistence type="inferred from homology"/>
<keyword evidence="7" id="KW-1185">Reference proteome</keyword>
<dbReference type="Ensembl" id="ENSCSAVT00000018362.1">
    <property type="protein sequence ID" value="ENSCSAVP00000018165.1"/>
    <property type="gene ID" value="ENSCSAVG00000010689.1"/>
</dbReference>
<comment type="cofactor">
    <cofactor evidence="5">
        <name>Fe(2+)</name>
        <dbReference type="ChEBI" id="CHEBI:29033"/>
    </cofactor>
    <text evidence="5">Binds 1 Fe(2+) ion per subunit.</text>
</comment>